<feature type="region of interest" description="Disordered" evidence="1">
    <location>
        <begin position="730"/>
        <end position="754"/>
    </location>
</feature>
<dbReference type="PANTHER" id="PTHR43198">
    <property type="entry name" value="BIFUNCTIONAL TH2 PROTEIN"/>
    <property type="match status" value="1"/>
</dbReference>
<dbReference type="OrthoDB" id="10255128at2759"/>
<feature type="region of interest" description="Disordered" evidence="1">
    <location>
        <begin position="414"/>
        <end position="446"/>
    </location>
</feature>
<keyword evidence="2" id="KW-0812">Transmembrane</keyword>
<organism evidence="3 4">
    <name type="scientific">Besnoitia besnoiti</name>
    <name type="common">Apicomplexan protozoan</name>
    <dbReference type="NCBI Taxonomy" id="94643"/>
    <lineage>
        <taxon>Eukaryota</taxon>
        <taxon>Sar</taxon>
        <taxon>Alveolata</taxon>
        <taxon>Apicomplexa</taxon>
        <taxon>Conoidasida</taxon>
        <taxon>Coccidia</taxon>
        <taxon>Eucoccidiorida</taxon>
        <taxon>Eimeriorina</taxon>
        <taxon>Sarcocystidae</taxon>
        <taxon>Besnoitia</taxon>
    </lineage>
</organism>
<feature type="compositionally biased region" description="Basic and acidic residues" evidence="1">
    <location>
        <begin position="149"/>
        <end position="161"/>
    </location>
</feature>
<evidence type="ECO:0000313" key="3">
    <source>
        <dbReference type="EMBL" id="PFH31316.1"/>
    </source>
</evidence>
<feature type="compositionally biased region" description="Basic and acidic residues" evidence="1">
    <location>
        <begin position="353"/>
        <end position="368"/>
    </location>
</feature>
<feature type="transmembrane region" description="Helical" evidence="2">
    <location>
        <begin position="53"/>
        <end position="73"/>
    </location>
</feature>
<dbReference type="InterPro" id="IPR036412">
    <property type="entry name" value="HAD-like_sf"/>
</dbReference>
<dbReference type="GO" id="GO:0005829">
    <property type="term" value="C:cytosol"/>
    <property type="evidence" value="ECO:0007669"/>
    <property type="project" value="TreeGrafter"/>
</dbReference>
<name>A0A2A9M606_BESBE</name>
<dbReference type="InterPro" id="IPR023214">
    <property type="entry name" value="HAD_sf"/>
</dbReference>
<feature type="region of interest" description="Disordered" evidence="1">
    <location>
        <begin position="821"/>
        <end position="841"/>
    </location>
</feature>
<dbReference type="PANTHER" id="PTHR43198:SF2">
    <property type="entry name" value="SI:CH1073-67J19.1-RELATED"/>
    <property type="match status" value="1"/>
</dbReference>
<feature type="compositionally biased region" description="Low complexity" evidence="1">
    <location>
        <begin position="563"/>
        <end position="600"/>
    </location>
</feature>
<reference evidence="3 4" key="1">
    <citation type="submission" date="2017-09" db="EMBL/GenBank/DDBJ databases">
        <title>Genome sequencing of Besnoitia besnoiti strain Bb-Ger1.</title>
        <authorList>
            <person name="Schares G."/>
            <person name="Venepally P."/>
            <person name="Lorenzi H.A."/>
        </authorList>
    </citation>
    <scope>NUCLEOTIDE SEQUENCE [LARGE SCALE GENOMIC DNA]</scope>
    <source>
        <strain evidence="3 4">Bb-Ger1</strain>
    </source>
</reference>
<proteinExistence type="predicted"/>
<dbReference type="GeneID" id="40307803"/>
<feature type="region of interest" description="Disordered" evidence="1">
    <location>
        <begin position="117"/>
        <end position="161"/>
    </location>
</feature>
<dbReference type="EMBL" id="NWUJ01000015">
    <property type="protein sequence ID" value="PFH31316.1"/>
    <property type="molecule type" value="Genomic_DNA"/>
</dbReference>
<evidence type="ECO:0008006" key="5">
    <source>
        <dbReference type="Google" id="ProtNLM"/>
    </source>
</evidence>
<protein>
    <recommendedName>
        <fullName evidence="5">Transmembrane protein</fullName>
    </recommendedName>
</protein>
<evidence type="ECO:0000256" key="2">
    <source>
        <dbReference type="SAM" id="Phobius"/>
    </source>
</evidence>
<dbReference type="KEGG" id="bbes:BESB_027510"/>
<evidence type="ECO:0000313" key="4">
    <source>
        <dbReference type="Proteomes" id="UP000224006"/>
    </source>
</evidence>
<dbReference type="InterPro" id="IPR050967">
    <property type="entry name" value="Thiamine_Salvage_TenA"/>
</dbReference>
<accession>A0A2A9M606</accession>
<dbReference type="Gene3D" id="3.40.50.1000">
    <property type="entry name" value="HAD superfamily/HAD-like"/>
    <property type="match status" value="1"/>
</dbReference>
<dbReference type="SUPFAM" id="SSF56784">
    <property type="entry name" value="HAD-like"/>
    <property type="match status" value="1"/>
</dbReference>
<sequence>MMTVFPARSEWCDRALPRGCSPSESEVYIHREVWTPLWQLLAAKSKRAKVLSLRLLVVFCIHVSLACFCGGFETPCRVPLFGGSLLAAAAASAREPGAKVVSDSGSPTLKEVAADVSAEGVAEEEERHSRRPLPSSFPAATANDSNFEESSKDGADGRRSFSDVVGALGDAGVPPLDESLKTLPEATPVGARVRATAAAGFATDKAQESGRSGAEASVAVKASLDFMGQAANLGDGTWSLPEPEGAHVVPSLAARPAFSDGVSTLFVVNQPSGKGGAGRQGESERSRSGRLAGIDAGALLQAATASLVKDILKCFRIPPSALSLRNDTSRRLFMAGDETANTLSLRGVQMAATRREPGVGADEARETSPRGVSVEGETGGRAKGSEAAGGGAYEPEVFQGIAEQVLGLATDFDGTVTDTQRPAPRQETPQGAGRDAEEGSTPEGTGTEHALVAAQKEEPPQEEYVDTCVTLFALAKKRASDPAVFDAAVDEAVKIYSAGVKKIMTRLLSTLPADSGSQGEKARATRSGDSSRWLGELGGLCACPATVEAEKEDATRYAHRHGAPVSPSASVSPSSSLASSVSSPSSSLSFSPLATGAQAAEEQRAARTPEGAAGDDAKVGAGEGPRGLKGVAAGLRHAVEELDAYEQEMANTPLTRFILQGIRRDTFESDLLEVANSISLIKPVALETIVRLRALGKPVTFISHSWSSRLLAVTLRHAVSETLSSCLAERRQRRRPEAAQAGEGEGEDEGEDTRELSATWAATALVEGIQFYANELVFDENGISTGVVEPRCVTLDAKRRFTRHTRKEALRLMRRRFDAAEGAQAPNATGLEGDASRGTRHEKRGDRDRYWLVFVGDTYADILALLEADIGIIMGSPNRKLEGVLFHGGVVLRPLAWLTENFRRQLQQHQATLSSSFPSATSSSRASRARGSFRFRLPSRETCCCCPAAVAEFPSQAEAAGGERRGRCRVLYVAQNWGEIYELLFGEWPTQA</sequence>
<dbReference type="RefSeq" id="XP_029215325.1">
    <property type="nucleotide sequence ID" value="XM_029361425.1"/>
</dbReference>
<gene>
    <name evidence="3" type="ORF">BESB_027510</name>
</gene>
<comment type="caution">
    <text evidence="3">The sequence shown here is derived from an EMBL/GenBank/DDBJ whole genome shotgun (WGS) entry which is preliminary data.</text>
</comment>
<dbReference type="Proteomes" id="UP000224006">
    <property type="component" value="Unassembled WGS sequence"/>
</dbReference>
<keyword evidence="4" id="KW-1185">Reference proteome</keyword>
<feature type="region of interest" description="Disordered" evidence="1">
    <location>
        <begin position="352"/>
        <end position="391"/>
    </location>
</feature>
<dbReference type="AlphaFoldDB" id="A0A2A9M606"/>
<keyword evidence="2" id="KW-1133">Transmembrane helix</keyword>
<dbReference type="VEuPathDB" id="ToxoDB:BESB_027510"/>
<feature type="region of interest" description="Disordered" evidence="1">
    <location>
        <begin position="554"/>
        <end position="625"/>
    </location>
</feature>
<keyword evidence="2" id="KW-0472">Membrane</keyword>
<evidence type="ECO:0000256" key="1">
    <source>
        <dbReference type="SAM" id="MobiDB-lite"/>
    </source>
</evidence>